<evidence type="ECO:0000313" key="5">
    <source>
        <dbReference type="Proteomes" id="UP001316087"/>
    </source>
</evidence>
<keyword evidence="1" id="KW-0238">DNA-binding</keyword>
<protein>
    <submittedName>
        <fullName evidence="4">ABC transporter substrate-binding protein</fullName>
    </submittedName>
</protein>
<feature type="domain" description="Solute-binding protein family 5" evidence="2">
    <location>
        <begin position="173"/>
        <end position="347"/>
    </location>
</feature>
<name>A0ABS9UE38_9BACL</name>
<reference evidence="4 5" key="1">
    <citation type="submission" date="2022-03" db="EMBL/GenBank/DDBJ databases">
        <authorList>
            <person name="Jo J.-H."/>
            <person name="Im W.-T."/>
        </authorList>
    </citation>
    <scope>NUCLEOTIDE SEQUENCE [LARGE SCALE GENOMIC DNA]</scope>
    <source>
        <strain evidence="4 5">MA9</strain>
    </source>
</reference>
<keyword evidence="5" id="KW-1185">Reference proteome</keyword>
<dbReference type="PANTHER" id="PTHR30290">
    <property type="entry name" value="PERIPLASMIC BINDING COMPONENT OF ABC TRANSPORTER"/>
    <property type="match status" value="1"/>
</dbReference>
<dbReference type="RefSeq" id="WP_241369643.1">
    <property type="nucleotide sequence ID" value="NZ_JAKZFC010000004.1"/>
</dbReference>
<evidence type="ECO:0000259" key="3">
    <source>
        <dbReference type="Pfam" id="PF12793"/>
    </source>
</evidence>
<gene>
    <name evidence="4" type="ORF">LZ480_11790</name>
</gene>
<dbReference type="Pfam" id="PF12793">
    <property type="entry name" value="SgrR_N"/>
    <property type="match status" value="1"/>
</dbReference>
<evidence type="ECO:0000259" key="2">
    <source>
        <dbReference type="Pfam" id="PF00496"/>
    </source>
</evidence>
<sequence length="550" mass="64533">MNYELALFKHFEPHQRTETSIELIASIWHCSTRHAKTQLHRLHDEQLIQWEPFKGRGKKPFLTITAEEIDILLYAMKTFWKKNKYEEAIQLAKDMEKLNHSTIQQWLNDQFGLQNENNNHVFRQTMYYVELCLDPLKALSRHDMHVLEQIHETLFKIDDCGIAQPNLLFHYATKDSRTWHYILKKGVQFHHLQELTAQDVVATLIASAHYFSHLFEMVSIKARGRYEFYLELKKPCALLPYFLASTRLVILPTDRSPQIGCGAFKLKASSDKGLTLQAFDNYFNERPWIDKVDIVYNEAFQSDSIRYDPFDKSIPSRKIVYKEPGACYMCLNSRYGPLVDKELRASIWHRIKASEYILLEENECVAHGWQLDATPINLVESNKKLSFAGQLKIGYQQIREGVNHKEKAEVLQKQLANMGIASTLQCINFKETQEDLNQRIDIFIGGIAIGKNVPLSLVQMYLAEPKPMMQFATIEEEEQITKRLQTVLETNADLTSFEGMEHRLQQNYSLKFLTHRHHIYYVREDTPYKHVQFDKNGRIDYRNMYYSMDT</sequence>
<dbReference type="Proteomes" id="UP001316087">
    <property type="component" value="Unassembled WGS sequence"/>
</dbReference>
<comment type="caution">
    <text evidence="4">The sequence shown here is derived from an EMBL/GenBank/DDBJ whole genome shotgun (WGS) entry which is preliminary data.</text>
</comment>
<dbReference type="InterPro" id="IPR039424">
    <property type="entry name" value="SBP_5"/>
</dbReference>
<evidence type="ECO:0000313" key="4">
    <source>
        <dbReference type="EMBL" id="MCH7322574.1"/>
    </source>
</evidence>
<organism evidence="4 5">
    <name type="scientific">Solibacillus palustris</name>
    <dbReference type="NCBI Taxonomy" id="2908203"/>
    <lineage>
        <taxon>Bacteria</taxon>
        <taxon>Bacillati</taxon>
        <taxon>Bacillota</taxon>
        <taxon>Bacilli</taxon>
        <taxon>Bacillales</taxon>
        <taxon>Caryophanaceae</taxon>
        <taxon>Solibacillus</taxon>
    </lineage>
</organism>
<feature type="domain" description="Transcriptional regulator SgrR N-terminal HTH" evidence="3">
    <location>
        <begin position="6"/>
        <end position="110"/>
    </location>
</feature>
<evidence type="ECO:0000256" key="1">
    <source>
        <dbReference type="ARBA" id="ARBA00023125"/>
    </source>
</evidence>
<dbReference type="Pfam" id="PF00496">
    <property type="entry name" value="SBP_bac_5"/>
    <property type="match status" value="1"/>
</dbReference>
<dbReference type="PANTHER" id="PTHR30290:SF72">
    <property type="entry name" value="HTH-TYPE TRANSCRIPTIONAL REGULATOR SGRR"/>
    <property type="match status" value="1"/>
</dbReference>
<dbReference type="InterPro" id="IPR025370">
    <property type="entry name" value="SgrR_HTH_N"/>
</dbReference>
<dbReference type="SUPFAM" id="SSF53850">
    <property type="entry name" value="Periplasmic binding protein-like II"/>
    <property type="match status" value="1"/>
</dbReference>
<dbReference type="InterPro" id="IPR000914">
    <property type="entry name" value="SBP_5_dom"/>
</dbReference>
<accession>A0ABS9UE38</accession>
<proteinExistence type="predicted"/>
<dbReference type="EMBL" id="JAKZFC010000004">
    <property type="protein sequence ID" value="MCH7322574.1"/>
    <property type="molecule type" value="Genomic_DNA"/>
</dbReference>
<dbReference type="Gene3D" id="3.40.190.10">
    <property type="entry name" value="Periplasmic binding protein-like II"/>
    <property type="match status" value="1"/>
</dbReference>